<evidence type="ECO:0000256" key="3">
    <source>
        <dbReference type="ARBA" id="ARBA00022692"/>
    </source>
</evidence>
<evidence type="ECO:0000256" key="6">
    <source>
        <dbReference type="ARBA" id="ARBA00022989"/>
    </source>
</evidence>
<feature type="region of interest" description="Disordered" evidence="11">
    <location>
        <begin position="1"/>
        <end position="22"/>
    </location>
</feature>
<dbReference type="InterPro" id="IPR002067">
    <property type="entry name" value="MCP"/>
</dbReference>
<evidence type="ECO:0000256" key="10">
    <source>
        <dbReference type="RuleBase" id="RU000488"/>
    </source>
</evidence>
<keyword evidence="6" id="KW-1133">Transmembrane helix</keyword>
<keyword evidence="4" id="KW-0677">Repeat</keyword>
<feature type="repeat" description="Solcar" evidence="9">
    <location>
        <begin position="146"/>
        <end position="237"/>
    </location>
</feature>
<name>A0A9P9WAV0_9PEZI</name>
<organism evidence="12 13">
    <name type="scientific">Neoarthrinium moseri</name>
    <dbReference type="NCBI Taxonomy" id="1658444"/>
    <lineage>
        <taxon>Eukaryota</taxon>
        <taxon>Fungi</taxon>
        <taxon>Dikarya</taxon>
        <taxon>Ascomycota</taxon>
        <taxon>Pezizomycotina</taxon>
        <taxon>Sordariomycetes</taxon>
        <taxon>Xylariomycetidae</taxon>
        <taxon>Amphisphaeriales</taxon>
        <taxon>Apiosporaceae</taxon>
        <taxon>Neoarthrinium</taxon>
    </lineage>
</organism>
<dbReference type="GO" id="GO:0005743">
    <property type="term" value="C:mitochondrial inner membrane"/>
    <property type="evidence" value="ECO:0007669"/>
    <property type="project" value="UniProtKB-SubCell"/>
</dbReference>
<evidence type="ECO:0000313" key="12">
    <source>
        <dbReference type="EMBL" id="KAI1854376.1"/>
    </source>
</evidence>
<dbReference type="GO" id="GO:1990519">
    <property type="term" value="P:pyrimidine nucleotide import into mitochondrion"/>
    <property type="evidence" value="ECO:0007669"/>
    <property type="project" value="TreeGrafter"/>
</dbReference>
<feature type="repeat" description="Solcar" evidence="9">
    <location>
        <begin position="254"/>
        <end position="343"/>
    </location>
</feature>
<evidence type="ECO:0000313" key="13">
    <source>
        <dbReference type="Proteomes" id="UP000829685"/>
    </source>
</evidence>
<proteinExistence type="inferred from homology"/>
<dbReference type="SUPFAM" id="SSF103506">
    <property type="entry name" value="Mitochondrial carrier"/>
    <property type="match status" value="1"/>
</dbReference>
<dbReference type="InterPro" id="IPR023395">
    <property type="entry name" value="MCP_dom_sf"/>
</dbReference>
<evidence type="ECO:0000256" key="9">
    <source>
        <dbReference type="PROSITE-ProRule" id="PRU00282"/>
    </source>
</evidence>
<dbReference type="InterPro" id="IPR018108">
    <property type="entry name" value="MCP_transmembrane"/>
</dbReference>
<dbReference type="Proteomes" id="UP000829685">
    <property type="component" value="Unassembled WGS sequence"/>
</dbReference>
<gene>
    <name evidence="12" type="ORF">JX265_012545</name>
</gene>
<keyword evidence="5" id="KW-0999">Mitochondrion inner membrane</keyword>
<dbReference type="AlphaFoldDB" id="A0A9P9WAV0"/>
<evidence type="ECO:0000256" key="11">
    <source>
        <dbReference type="SAM" id="MobiDB-lite"/>
    </source>
</evidence>
<dbReference type="PANTHER" id="PTHR45829">
    <property type="entry name" value="MITOCHONDRIAL CARRIER PROTEIN RIM2"/>
    <property type="match status" value="1"/>
</dbReference>
<sequence>MEYDAPTPRPHGELAQDSRPAKTRAARPEIHFLAGAVGGLATSIFTSPLDVLRTRLQSDFYQKPPPKSTIPLDAGTTLARILTGPSRHIQDTLRIFYTIHHAEGWRGLFRGLGPSLTGVVPASAVKFYVYGNCKKFCAQLSNYSENSSIVHAQAAVAAGLATATVTNPIWLIKTRLQLDVRQAAAGTTRQYEDSLDCIRRVLRQEGISGLYRGLSASYLGTVETALHLVLYEQFKLFYRRVMARPDIPESGGIKDWVGTSGAAGSAKLAAVLITYPHEVLRTRLRQAPIENGARKYTGLWQCFQRVRVEEGIAGLYGGLTPHLMRSIPAAIITLGVYEFVIGLV</sequence>
<dbReference type="GO" id="GO:0015218">
    <property type="term" value="F:pyrimidine nucleotide transmembrane transporter activity"/>
    <property type="evidence" value="ECO:0007669"/>
    <property type="project" value="InterPro"/>
</dbReference>
<evidence type="ECO:0000256" key="8">
    <source>
        <dbReference type="ARBA" id="ARBA00023136"/>
    </source>
</evidence>
<protein>
    <recommendedName>
        <fullName evidence="14">Mitochondrial carrier protein</fullName>
    </recommendedName>
</protein>
<evidence type="ECO:0000256" key="4">
    <source>
        <dbReference type="ARBA" id="ARBA00022737"/>
    </source>
</evidence>
<evidence type="ECO:0008006" key="14">
    <source>
        <dbReference type="Google" id="ProtNLM"/>
    </source>
</evidence>
<evidence type="ECO:0000256" key="2">
    <source>
        <dbReference type="ARBA" id="ARBA00022448"/>
    </source>
</evidence>
<evidence type="ECO:0000256" key="5">
    <source>
        <dbReference type="ARBA" id="ARBA00022792"/>
    </source>
</evidence>
<dbReference type="PROSITE" id="PS50920">
    <property type="entry name" value="SOLCAR"/>
    <property type="match status" value="3"/>
</dbReference>
<keyword evidence="3 9" id="KW-0812">Transmembrane</keyword>
<reference evidence="12" key="1">
    <citation type="submission" date="2021-03" db="EMBL/GenBank/DDBJ databases">
        <title>Revisited historic fungal species revealed as producer of novel bioactive compounds through whole genome sequencing and comparative genomics.</title>
        <authorList>
            <person name="Vignolle G.A."/>
            <person name="Hochenegger N."/>
            <person name="Mach R.L."/>
            <person name="Mach-Aigner A.R."/>
            <person name="Javad Rahimi M."/>
            <person name="Salim K.A."/>
            <person name="Chan C.M."/>
            <person name="Lim L.B.L."/>
            <person name="Cai F."/>
            <person name="Druzhinina I.S."/>
            <person name="U'Ren J.M."/>
            <person name="Derntl C."/>
        </authorList>
    </citation>
    <scope>NUCLEOTIDE SEQUENCE</scope>
    <source>
        <strain evidence="12">TUCIM 5799</strain>
    </source>
</reference>
<dbReference type="EMBL" id="JAFIMR010000054">
    <property type="protein sequence ID" value="KAI1854376.1"/>
    <property type="molecule type" value="Genomic_DNA"/>
</dbReference>
<keyword evidence="2 10" id="KW-0813">Transport</keyword>
<keyword evidence="8 9" id="KW-0472">Membrane</keyword>
<keyword evidence="7" id="KW-0496">Mitochondrion</keyword>
<feature type="compositionally biased region" description="Basic and acidic residues" evidence="11">
    <location>
        <begin position="10"/>
        <end position="22"/>
    </location>
</feature>
<dbReference type="InterPro" id="IPR049562">
    <property type="entry name" value="SLC25A33/36-like"/>
</dbReference>
<dbReference type="Pfam" id="PF00153">
    <property type="entry name" value="Mito_carr"/>
    <property type="match status" value="3"/>
</dbReference>
<accession>A0A9P9WAV0</accession>
<feature type="repeat" description="Solcar" evidence="9">
    <location>
        <begin position="26"/>
        <end position="136"/>
    </location>
</feature>
<dbReference type="Gene3D" id="1.50.40.10">
    <property type="entry name" value="Mitochondrial carrier domain"/>
    <property type="match status" value="1"/>
</dbReference>
<comment type="subcellular location">
    <subcellularLocation>
        <location evidence="1">Mitochondrion inner membrane</location>
        <topology evidence="1">Multi-pass membrane protein</topology>
    </subcellularLocation>
</comment>
<dbReference type="PANTHER" id="PTHR45829:SF4">
    <property type="entry name" value="MITOCHONDRIAL CARRIER PROTEIN RIM2"/>
    <property type="match status" value="1"/>
</dbReference>
<dbReference type="PRINTS" id="PR00926">
    <property type="entry name" value="MITOCARRIER"/>
</dbReference>
<comment type="similarity">
    <text evidence="10">Belongs to the mitochondrial carrier (TC 2.A.29) family.</text>
</comment>
<keyword evidence="13" id="KW-1185">Reference proteome</keyword>
<evidence type="ECO:0000256" key="1">
    <source>
        <dbReference type="ARBA" id="ARBA00004448"/>
    </source>
</evidence>
<evidence type="ECO:0000256" key="7">
    <source>
        <dbReference type="ARBA" id="ARBA00023128"/>
    </source>
</evidence>
<comment type="caution">
    <text evidence="12">The sequence shown here is derived from an EMBL/GenBank/DDBJ whole genome shotgun (WGS) entry which is preliminary data.</text>
</comment>